<evidence type="ECO:0000256" key="6">
    <source>
        <dbReference type="ARBA" id="ARBA00022485"/>
    </source>
</evidence>
<dbReference type="Gene3D" id="3.30.413.10">
    <property type="entry name" value="Sulfite Reductase Hemoprotein, domain 1"/>
    <property type="match status" value="2"/>
</dbReference>
<dbReference type="PANTHER" id="PTHR11493:SF47">
    <property type="entry name" value="SULFITE REDUCTASE [NADPH] SUBUNIT BETA"/>
    <property type="match status" value="1"/>
</dbReference>
<evidence type="ECO:0000256" key="11">
    <source>
        <dbReference type="ARBA" id="ARBA00023004"/>
    </source>
</evidence>
<evidence type="ECO:0000259" key="14">
    <source>
        <dbReference type="Pfam" id="PF01077"/>
    </source>
</evidence>
<evidence type="ECO:0000256" key="3">
    <source>
        <dbReference type="ARBA" id="ARBA00003247"/>
    </source>
</evidence>
<evidence type="ECO:0000256" key="4">
    <source>
        <dbReference type="ARBA" id="ARBA00010429"/>
    </source>
</evidence>
<comment type="cofactor">
    <cofactor evidence="2">
        <name>[4Fe-4S] cluster</name>
        <dbReference type="ChEBI" id="CHEBI:49883"/>
    </cofactor>
</comment>
<dbReference type="SUPFAM" id="SSF56014">
    <property type="entry name" value="Nitrite and sulphite reductase 4Fe-4S domain-like"/>
    <property type="match status" value="2"/>
</dbReference>
<keyword evidence="8" id="KW-0479">Metal-binding</keyword>
<dbReference type="InterPro" id="IPR006066">
    <property type="entry name" value="NO2/SO3_Rdtase_FeS/sirohaem_BS"/>
</dbReference>
<reference evidence="16 17" key="1">
    <citation type="submission" date="2024-07" db="EMBL/GenBank/DDBJ databases">
        <title>Draft Genome Sequence of Ferrimicrobium acidiphilum Strain YE2023, Isolated from a Pulp of Bioleach Reactor.</title>
        <authorList>
            <person name="Elkina Y.A."/>
            <person name="Bulaeva A.G."/>
            <person name="Beletsky A.V."/>
            <person name="Mardanov A.V."/>
        </authorList>
    </citation>
    <scope>NUCLEOTIDE SEQUENCE [LARGE SCALE GENOMIC DNA]</scope>
    <source>
        <strain evidence="16 17">YE2023</strain>
    </source>
</reference>
<dbReference type="EMBL" id="JBFSHR010000064">
    <property type="protein sequence ID" value="MEX6430601.1"/>
    <property type="molecule type" value="Genomic_DNA"/>
</dbReference>
<dbReference type="Gene3D" id="3.90.480.10">
    <property type="entry name" value="Sulfite Reductase Hemoprotein,Domain 2"/>
    <property type="match status" value="1"/>
</dbReference>
<evidence type="ECO:0000256" key="13">
    <source>
        <dbReference type="ARBA" id="ARBA00049518"/>
    </source>
</evidence>
<proteinExistence type="inferred from homology"/>
<dbReference type="PRINTS" id="PR00397">
    <property type="entry name" value="SIROHAEM"/>
</dbReference>
<gene>
    <name evidence="16" type="ORF">AB6A68_12265</name>
</gene>
<comment type="cofactor">
    <cofactor evidence="1">
        <name>siroheme</name>
        <dbReference type="ChEBI" id="CHEBI:60052"/>
    </cofactor>
</comment>
<organism evidence="16 17">
    <name type="scientific">Ferrimicrobium acidiphilum</name>
    <dbReference type="NCBI Taxonomy" id="121039"/>
    <lineage>
        <taxon>Bacteria</taxon>
        <taxon>Bacillati</taxon>
        <taxon>Actinomycetota</taxon>
        <taxon>Acidimicrobiia</taxon>
        <taxon>Acidimicrobiales</taxon>
        <taxon>Acidimicrobiaceae</taxon>
        <taxon>Ferrimicrobium</taxon>
    </lineage>
</organism>
<keyword evidence="17" id="KW-1185">Reference proteome</keyword>
<comment type="function">
    <text evidence="3">Catalyzes the reduction of sulfite to sulfide, a step in the biosynthesis of sulfur-containing amino acids and cofactors.</text>
</comment>
<evidence type="ECO:0000313" key="17">
    <source>
        <dbReference type="Proteomes" id="UP001560267"/>
    </source>
</evidence>
<evidence type="ECO:0000256" key="5">
    <source>
        <dbReference type="ARBA" id="ARBA00012353"/>
    </source>
</evidence>
<evidence type="ECO:0000256" key="8">
    <source>
        <dbReference type="ARBA" id="ARBA00022723"/>
    </source>
</evidence>
<keyword evidence="7" id="KW-0349">Heme</keyword>
<sequence>MAQESKTRTVEEIKVGSRWLRGTVAEELETDAASFRADTAQVLKFHGVYVQDNRDTRTERIRAKAELDYACMIRVAIPGGRLSAAQYLSLDELARKLGSSSLRLTTRQGIQFHFVAKADLQELMRSINATLLTTWGGCGDVVRNVTACPSCDEEVRRLGLDELAQTISLEFKAPSDAYYELWIDGARVPNQVLGAARIARSVYGPTMLPRKFKIGLTTSRDNCVDVFSCDVGLVVDIDDPTRIRVYAGGGLGRSGTDETTFARLGDLFGEIDRSQILAVVRAIVALHRDEGNRDDRSHARLKYLVEAKGVAWARSEVERRSGVEFAPATRDTFEVDDDHLGEFVGGGGSFDLGIKLPSGRIVNRPGARYLDGVAALIEEFNPELGITARGDLIVRDVPVRHRDRLYALLGTYGVAVPERLSPLHRASFACVALPTCGLALAESERYLPEFLDEFYAMLADLSMSDEFFEVRMTGCPNGCARPYLGEIGIVGRSKRSYDIFVGADRHGTRLNTLFARDVDRSLLVSGLEPLVRRYRDQRRDGESFGDFYFRLDPAEIASLRPAPRERRTRVRSES</sequence>
<dbReference type="InterPro" id="IPR045854">
    <property type="entry name" value="NO2/SO3_Rdtase_4Fe4S_sf"/>
</dbReference>
<keyword evidence="11" id="KW-0408">Iron</keyword>
<dbReference type="NCBIfam" id="NF010029">
    <property type="entry name" value="PRK13504.1"/>
    <property type="match status" value="1"/>
</dbReference>
<name>A0ABV3Y6N5_9ACTN</name>
<dbReference type="SUPFAM" id="SSF55124">
    <property type="entry name" value="Nitrite/Sulfite reductase N-terminal domain-like"/>
    <property type="match status" value="2"/>
</dbReference>
<dbReference type="RefSeq" id="WP_298388087.1">
    <property type="nucleotide sequence ID" value="NZ_JBFSHR010000064.1"/>
</dbReference>
<evidence type="ECO:0000256" key="7">
    <source>
        <dbReference type="ARBA" id="ARBA00022617"/>
    </source>
</evidence>
<dbReference type="PANTHER" id="PTHR11493">
    <property type="entry name" value="SULFITE REDUCTASE [NADPH] SUBUNIT BETA-RELATED"/>
    <property type="match status" value="1"/>
</dbReference>
<feature type="domain" description="Nitrite/Sulfite reductase ferredoxin-like" evidence="15">
    <location>
        <begin position="70"/>
        <end position="129"/>
    </location>
</feature>
<keyword evidence="6" id="KW-0004">4Fe-4S</keyword>
<evidence type="ECO:0000256" key="2">
    <source>
        <dbReference type="ARBA" id="ARBA00001966"/>
    </source>
</evidence>
<evidence type="ECO:0000256" key="10">
    <source>
        <dbReference type="ARBA" id="ARBA00023002"/>
    </source>
</evidence>
<dbReference type="Proteomes" id="UP001560267">
    <property type="component" value="Unassembled WGS sequence"/>
</dbReference>
<dbReference type="PROSITE" id="PS00365">
    <property type="entry name" value="NIR_SIR"/>
    <property type="match status" value="1"/>
</dbReference>
<comment type="catalytic activity">
    <reaction evidence="13">
        <text>hydrogen sulfide + 6 oxidized [2Fe-2S]-[ferredoxin] + 3 H2O = sulfite + 6 reduced [2Fe-2S]-[ferredoxin] + 7 H(+)</text>
        <dbReference type="Rhea" id="RHEA:23132"/>
        <dbReference type="Rhea" id="RHEA-COMP:10000"/>
        <dbReference type="Rhea" id="RHEA-COMP:10001"/>
        <dbReference type="ChEBI" id="CHEBI:15377"/>
        <dbReference type="ChEBI" id="CHEBI:15378"/>
        <dbReference type="ChEBI" id="CHEBI:17359"/>
        <dbReference type="ChEBI" id="CHEBI:29919"/>
        <dbReference type="ChEBI" id="CHEBI:33737"/>
        <dbReference type="ChEBI" id="CHEBI:33738"/>
        <dbReference type="EC" id="1.8.7.1"/>
    </reaction>
</comment>
<feature type="domain" description="Nitrite/sulphite reductase 4Fe-4S" evidence="14">
    <location>
        <begin position="176"/>
        <end position="324"/>
    </location>
</feature>
<dbReference type="InterPro" id="IPR005117">
    <property type="entry name" value="NiRdtase/SiRdtase_haem-b_fer"/>
</dbReference>
<comment type="similarity">
    <text evidence="4">Belongs to the nitrite and sulfite reductase 4Fe-4S domain family.</text>
</comment>
<evidence type="ECO:0000313" key="16">
    <source>
        <dbReference type="EMBL" id="MEX6430601.1"/>
    </source>
</evidence>
<dbReference type="InterPro" id="IPR036136">
    <property type="entry name" value="Nit/Sulf_reduc_fer-like_dom_sf"/>
</dbReference>
<protein>
    <recommendedName>
        <fullName evidence="5">assimilatory sulfite reductase (ferredoxin)</fullName>
        <ecNumber evidence="5">1.8.7.1</ecNumber>
    </recommendedName>
</protein>
<evidence type="ECO:0000256" key="1">
    <source>
        <dbReference type="ARBA" id="ARBA00001929"/>
    </source>
</evidence>
<comment type="caution">
    <text evidence="16">The sequence shown here is derived from an EMBL/GenBank/DDBJ whole genome shotgun (WGS) entry which is preliminary data.</text>
</comment>
<accession>A0ABV3Y6N5</accession>
<dbReference type="InterPro" id="IPR045169">
    <property type="entry name" value="NO2/SO3_Rdtase_4Fe4S_prot"/>
</dbReference>
<keyword evidence="12" id="KW-0411">Iron-sulfur</keyword>
<evidence type="ECO:0000256" key="12">
    <source>
        <dbReference type="ARBA" id="ARBA00023014"/>
    </source>
</evidence>
<keyword evidence="10" id="KW-0560">Oxidoreductase</keyword>
<keyword evidence="9" id="KW-0883">Thioether bond</keyword>
<dbReference type="Pfam" id="PF01077">
    <property type="entry name" value="NIR_SIR"/>
    <property type="match status" value="1"/>
</dbReference>
<dbReference type="EC" id="1.8.7.1" evidence="5"/>
<evidence type="ECO:0000256" key="9">
    <source>
        <dbReference type="ARBA" id="ARBA00022784"/>
    </source>
</evidence>
<dbReference type="InterPro" id="IPR006067">
    <property type="entry name" value="NO2/SO3_Rdtase_4Fe4S_dom"/>
</dbReference>
<feature type="domain" description="Nitrite/Sulfite reductase ferredoxin-like" evidence="15">
    <location>
        <begin position="351"/>
        <end position="409"/>
    </location>
</feature>
<dbReference type="Pfam" id="PF03460">
    <property type="entry name" value="NIR_SIR_ferr"/>
    <property type="match status" value="2"/>
</dbReference>
<evidence type="ECO:0000259" key="15">
    <source>
        <dbReference type="Pfam" id="PF03460"/>
    </source>
</evidence>